<evidence type="ECO:0000313" key="3">
    <source>
        <dbReference type="Proteomes" id="UP000267821"/>
    </source>
</evidence>
<dbReference type="Proteomes" id="UP000267821">
    <property type="component" value="Unassembled WGS sequence"/>
</dbReference>
<proteinExistence type="predicted"/>
<reference evidence="2 3" key="1">
    <citation type="journal article" date="2018" name="Nat. Ecol. Evol.">
        <title>Pezizomycetes genomes reveal the molecular basis of ectomycorrhizal truffle lifestyle.</title>
        <authorList>
            <person name="Murat C."/>
            <person name="Payen T."/>
            <person name="Noel B."/>
            <person name="Kuo A."/>
            <person name="Morin E."/>
            <person name="Chen J."/>
            <person name="Kohler A."/>
            <person name="Krizsan K."/>
            <person name="Balestrini R."/>
            <person name="Da Silva C."/>
            <person name="Montanini B."/>
            <person name="Hainaut M."/>
            <person name="Levati E."/>
            <person name="Barry K.W."/>
            <person name="Belfiori B."/>
            <person name="Cichocki N."/>
            <person name="Clum A."/>
            <person name="Dockter R.B."/>
            <person name="Fauchery L."/>
            <person name="Guy J."/>
            <person name="Iotti M."/>
            <person name="Le Tacon F."/>
            <person name="Lindquist E.A."/>
            <person name="Lipzen A."/>
            <person name="Malagnac F."/>
            <person name="Mello A."/>
            <person name="Molinier V."/>
            <person name="Miyauchi S."/>
            <person name="Poulain J."/>
            <person name="Riccioni C."/>
            <person name="Rubini A."/>
            <person name="Sitrit Y."/>
            <person name="Splivallo R."/>
            <person name="Traeger S."/>
            <person name="Wang M."/>
            <person name="Zifcakova L."/>
            <person name="Wipf D."/>
            <person name="Zambonelli A."/>
            <person name="Paolocci F."/>
            <person name="Nowrousian M."/>
            <person name="Ottonello S."/>
            <person name="Baldrian P."/>
            <person name="Spatafora J.W."/>
            <person name="Henrissat B."/>
            <person name="Nagy L.G."/>
            <person name="Aury J.M."/>
            <person name="Wincker P."/>
            <person name="Grigoriev I.V."/>
            <person name="Bonfante P."/>
            <person name="Martin F.M."/>
        </authorList>
    </citation>
    <scope>NUCLEOTIDE SEQUENCE [LARGE SCALE GENOMIC DNA]</scope>
    <source>
        <strain evidence="2 3">ATCC MYA-4762</strain>
    </source>
</reference>
<evidence type="ECO:0000256" key="1">
    <source>
        <dbReference type="SAM" id="Phobius"/>
    </source>
</evidence>
<keyword evidence="1" id="KW-1133">Transmembrane helix</keyword>
<protein>
    <submittedName>
        <fullName evidence="2">Uncharacterized protein</fullName>
    </submittedName>
</protein>
<dbReference type="AlphaFoldDB" id="A0A3N4MLR1"/>
<name>A0A3N4MLR1_9PEZI</name>
<feature type="transmembrane region" description="Helical" evidence="1">
    <location>
        <begin position="20"/>
        <end position="38"/>
    </location>
</feature>
<dbReference type="EMBL" id="ML121528">
    <property type="protein sequence ID" value="RPB29055.1"/>
    <property type="molecule type" value="Genomic_DNA"/>
</dbReference>
<keyword evidence="3" id="KW-1185">Reference proteome</keyword>
<keyword evidence="1" id="KW-0812">Transmembrane</keyword>
<sequence length="55" mass="6492">MQPIQETLSNYLSAIRLYHFIHLIRNACIILYSILYFLDFPSILQTGSDEKMVEQ</sequence>
<accession>A0A3N4MLR1</accession>
<evidence type="ECO:0000313" key="2">
    <source>
        <dbReference type="EMBL" id="RPB29055.1"/>
    </source>
</evidence>
<keyword evidence="1" id="KW-0472">Membrane</keyword>
<dbReference type="InParanoid" id="A0A3N4MLR1"/>
<organism evidence="2 3">
    <name type="scientific">Terfezia boudieri ATCC MYA-4762</name>
    <dbReference type="NCBI Taxonomy" id="1051890"/>
    <lineage>
        <taxon>Eukaryota</taxon>
        <taxon>Fungi</taxon>
        <taxon>Dikarya</taxon>
        <taxon>Ascomycota</taxon>
        <taxon>Pezizomycotina</taxon>
        <taxon>Pezizomycetes</taxon>
        <taxon>Pezizales</taxon>
        <taxon>Pezizaceae</taxon>
        <taxon>Terfezia</taxon>
    </lineage>
</organism>
<gene>
    <name evidence="2" type="ORF">L211DRAFT_832925</name>
</gene>